<keyword evidence="2" id="KW-0238">DNA-binding</keyword>
<dbReference type="InterPro" id="IPR011006">
    <property type="entry name" value="CheY-like_superfamily"/>
</dbReference>
<dbReference type="Pfam" id="PF00196">
    <property type="entry name" value="GerE"/>
    <property type="match status" value="1"/>
</dbReference>
<evidence type="ECO:0000256" key="2">
    <source>
        <dbReference type="ARBA" id="ARBA00023125"/>
    </source>
</evidence>
<dbReference type="Gene3D" id="3.40.50.2300">
    <property type="match status" value="1"/>
</dbReference>
<evidence type="ECO:0000259" key="4">
    <source>
        <dbReference type="PROSITE" id="PS50043"/>
    </source>
</evidence>
<evidence type="ECO:0000259" key="5">
    <source>
        <dbReference type="PROSITE" id="PS50110"/>
    </source>
</evidence>
<organism evidence="6 7">
    <name type="scientific">Aidingimonas halophila</name>
    <dbReference type="NCBI Taxonomy" id="574349"/>
    <lineage>
        <taxon>Bacteria</taxon>
        <taxon>Pseudomonadati</taxon>
        <taxon>Pseudomonadota</taxon>
        <taxon>Gammaproteobacteria</taxon>
        <taxon>Oceanospirillales</taxon>
        <taxon>Halomonadaceae</taxon>
        <taxon>Aidingimonas</taxon>
    </lineage>
</organism>
<dbReference type="PANTHER" id="PTHR45566:SF1">
    <property type="entry name" value="HTH-TYPE TRANSCRIPTIONAL REGULATOR YHJB-RELATED"/>
    <property type="match status" value="1"/>
</dbReference>
<reference evidence="6 7" key="1">
    <citation type="submission" date="2016-10" db="EMBL/GenBank/DDBJ databases">
        <authorList>
            <person name="de Groot N.N."/>
        </authorList>
    </citation>
    <scope>NUCLEOTIDE SEQUENCE [LARGE SCALE GENOMIC DNA]</scope>
    <source>
        <strain evidence="6 7">DSM 19219</strain>
    </source>
</reference>
<dbReference type="EMBL" id="FNNI01000001">
    <property type="protein sequence ID" value="SDW30661.1"/>
    <property type="molecule type" value="Genomic_DNA"/>
</dbReference>
<dbReference type="PANTHER" id="PTHR45566">
    <property type="entry name" value="HTH-TYPE TRANSCRIPTIONAL REGULATOR YHJB-RELATED"/>
    <property type="match status" value="1"/>
</dbReference>
<feature type="domain" description="HTH luxR-type" evidence="4">
    <location>
        <begin position="149"/>
        <end position="214"/>
    </location>
</feature>
<feature type="modified residue" description="4-aspartylphosphate" evidence="3">
    <location>
        <position position="55"/>
    </location>
</feature>
<dbReference type="SMART" id="SM00421">
    <property type="entry name" value="HTH_LUXR"/>
    <property type="match status" value="1"/>
</dbReference>
<dbReference type="PROSITE" id="PS50110">
    <property type="entry name" value="RESPONSE_REGULATORY"/>
    <property type="match status" value="1"/>
</dbReference>
<evidence type="ECO:0000256" key="3">
    <source>
        <dbReference type="PROSITE-ProRule" id="PRU00169"/>
    </source>
</evidence>
<dbReference type="PRINTS" id="PR00038">
    <property type="entry name" value="HTHLUXR"/>
</dbReference>
<dbReference type="GO" id="GO:0000160">
    <property type="term" value="P:phosphorelay signal transduction system"/>
    <property type="evidence" value="ECO:0007669"/>
    <property type="project" value="InterPro"/>
</dbReference>
<evidence type="ECO:0000313" key="6">
    <source>
        <dbReference type="EMBL" id="SDW30661.1"/>
    </source>
</evidence>
<gene>
    <name evidence="6" type="ORF">SAMN05443545_101556</name>
</gene>
<dbReference type="InterPro" id="IPR000792">
    <property type="entry name" value="Tscrpt_reg_LuxR_C"/>
</dbReference>
<dbReference type="CDD" id="cd06170">
    <property type="entry name" value="LuxR_C_like"/>
    <property type="match status" value="1"/>
</dbReference>
<dbReference type="InterPro" id="IPR016032">
    <property type="entry name" value="Sig_transdc_resp-reg_C-effctor"/>
</dbReference>
<dbReference type="PROSITE" id="PS50043">
    <property type="entry name" value="HTH_LUXR_2"/>
    <property type="match status" value="1"/>
</dbReference>
<dbReference type="Proteomes" id="UP000198500">
    <property type="component" value="Unassembled WGS sequence"/>
</dbReference>
<evidence type="ECO:0000256" key="1">
    <source>
        <dbReference type="ARBA" id="ARBA00022553"/>
    </source>
</evidence>
<dbReference type="InterPro" id="IPR051015">
    <property type="entry name" value="EvgA-like"/>
</dbReference>
<feature type="domain" description="Response regulatory" evidence="5">
    <location>
        <begin position="3"/>
        <end position="120"/>
    </location>
</feature>
<dbReference type="SMART" id="SM00448">
    <property type="entry name" value="REC"/>
    <property type="match status" value="1"/>
</dbReference>
<keyword evidence="1 3" id="KW-0597">Phosphoprotein</keyword>
<dbReference type="AlphaFoldDB" id="A0A1H2SGB1"/>
<dbReference type="SUPFAM" id="SSF46894">
    <property type="entry name" value="C-terminal effector domain of the bipartite response regulators"/>
    <property type="match status" value="1"/>
</dbReference>
<dbReference type="RefSeq" id="WP_092567946.1">
    <property type="nucleotide sequence ID" value="NZ_BMXH01000001.1"/>
</dbReference>
<dbReference type="GO" id="GO:0006355">
    <property type="term" value="P:regulation of DNA-templated transcription"/>
    <property type="evidence" value="ECO:0007669"/>
    <property type="project" value="InterPro"/>
</dbReference>
<accession>A0A1H2SGB1</accession>
<dbReference type="STRING" id="574349.SAMN05443545_101556"/>
<dbReference type="InterPro" id="IPR058245">
    <property type="entry name" value="NreC/VraR/RcsB-like_REC"/>
</dbReference>
<proteinExistence type="predicted"/>
<sequence length="222" mass="23869">MYTLMVADDHPLFRDAIVGVLRDGMPDSRVMEADSLVSTLSLADEHDDLDLILLDLGLPDAEGLAGLKRLRDYAPLIPVAIVSADQDRATVLEAINLGAVGYIPKSTPRGRLLDALHQVLEGNVYLPPDIMRRPTSTMACSTVPEQETAGANLALLTGKQREVLAQMALGDSNKMIAYRLAIAETTVKTHVSAILRKLGVSSRVQAILVANEAGIGHQSERP</sequence>
<dbReference type="OrthoDB" id="9814495at2"/>
<dbReference type="InterPro" id="IPR001789">
    <property type="entry name" value="Sig_transdc_resp-reg_receiver"/>
</dbReference>
<protein>
    <submittedName>
        <fullName evidence="6">Two component transcriptional regulator, LuxR family</fullName>
    </submittedName>
</protein>
<dbReference type="PROSITE" id="PS00622">
    <property type="entry name" value="HTH_LUXR_1"/>
    <property type="match status" value="1"/>
</dbReference>
<dbReference type="GO" id="GO:0003677">
    <property type="term" value="F:DNA binding"/>
    <property type="evidence" value="ECO:0007669"/>
    <property type="project" value="UniProtKB-KW"/>
</dbReference>
<dbReference type="SUPFAM" id="SSF52172">
    <property type="entry name" value="CheY-like"/>
    <property type="match status" value="1"/>
</dbReference>
<dbReference type="CDD" id="cd17535">
    <property type="entry name" value="REC_NarL-like"/>
    <property type="match status" value="1"/>
</dbReference>
<dbReference type="Pfam" id="PF00072">
    <property type="entry name" value="Response_reg"/>
    <property type="match status" value="1"/>
</dbReference>
<evidence type="ECO:0000313" key="7">
    <source>
        <dbReference type="Proteomes" id="UP000198500"/>
    </source>
</evidence>
<keyword evidence="7" id="KW-1185">Reference proteome</keyword>
<name>A0A1H2SGB1_9GAMM</name>